<organism evidence="5 6">
    <name type="scientific">Prymnesium parvum</name>
    <name type="common">Toxic golden alga</name>
    <dbReference type="NCBI Taxonomy" id="97485"/>
    <lineage>
        <taxon>Eukaryota</taxon>
        <taxon>Haptista</taxon>
        <taxon>Haptophyta</taxon>
        <taxon>Prymnesiophyceae</taxon>
        <taxon>Prymnesiales</taxon>
        <taxon>Prymnesiaceae</taxon>
        <taxon>Prymnesium</taxon>
    </lineage>
</organism>
<evidence type="ECO:0000313" key="5">
    <source>
        <dbReference type="EMBL" id="KAL1519479.1"/>
    </source>
</evidence>
<accession>A0AB34JCI6</accession>
<dbReference type="Gene3D" id="2.160.20.70">
    <property type="match status" value="1"/>
</dbReference>
<feature type="region of interest" description="Disordered" evidence="3">
    <location>
        <begin position="245"/>
        <end position="281"/>
    </location>
</feature>
<gene>
    <name evidence="5" type="ORF">AB1Y20_022998</name>
</gene>
<comment type="caution">
    <text evidence="5">The sequence shown here is derived from an EMBL/GenBank/DDBJ whole genome shotgun (WGS) entry which is preliminary data.</text>
</comment>
<comment type="similarity">
    <text evidence="1">Belongs to the TBCC family.</text>
</comment>
<dbReference type="AlphaFoldDB" id="A0AB34JCI6"/>
<evidence type="ECO:0000256" key="3">
    <source>
        <dbReference type="SAM" id="MobiDB-lite"/>
    </source>
</evidence>
<dbReference type="InterPro" id="IPR012945">
    <property type="entry name" value="Tubulin-bd_cofactor_C_dom"/>
</dbReference>
<sequence>MAATPSAEERESFRFGGTRARPRKGIEAIFRSGEVYLKPPGSCRSRWPALSIGIEVECCDGCDIYVLDTCEQVQIADCRNCRIVVAPCAGSVFLLDCTGCRVSVAAKQLRLRDVTDCELRTYAPTHESIVIETSSNVRFGCWDVAYPGLTAQMAALGWDPQTNCWRHVYDFSPAAAGSAPNWTLIPVEEQCKTRWAELVIAPEGLAGGTVTEVRGSEPSVEGCECECAASDGTLYRAAWYSGPPKSAQPSGPTAGASESEKAGSKTPTAASSSKSGEGGRPPAASFLQVVFDWVASFFGFGTKESKPILGTPKPISPGEVTSHTTTCALQ</sequence>
<dbReference type="GO" id="GO:1990075">
    <property type="term" value="C:periciliary membrane compartment"/>
    <property type="evidence" value="ECO:0007669"/>
    <property type="project" value="TreeGrafter"/>
</dbReference>
<dbReference type="PROSITE" id="PS51329">
    <property type="entry name" value="C_CAP_COFACTOR_C"/>
    <property type="match status" value="1"/>
</dbReference>
<keyword evidence="6" id="KW-1185">Reference proteome</keyword>
<dbReference type="GO" id="GO:0006892">
    <property type="term" value="P:post-Golgi vesicle-mediated transport"/>
    <property type="evidence" value="ECO:0007669"/>
    <property type="project" value="TreeGrafter"/>
</dbReference>
<evidence type="ECO:0000256" key="1">
    <source>
        <dbReference type="ARBA" id="ARBA00008848"/>
    </source>
</evidence>
<evidence type="ECO:0000313" key="6">
    <source>
        <dbReference type="Proteomes" id="UP001515480"/>
    </source>
</evidence>
<dbReference type="Proteomes" id="UP001515480">
    <property type="component" value="Unassembled WGS sequence"/>
</dbReference>
<dbReference type="InterPro" id="IPR006599">
    <property type="entry name" value="CARP_motif"/>
</dbReference>
<dbReference type="InterPro" id="IPR016098">
    <property type="entry name" value="CAP/MinC_C"/>
</dbReference>
<keyword evidence="2" id="KW-0547">Nucleotide-binding</keyword>
<feature type="compositionally biased region" description="Polar residues" evidence="3">
    <location>
        <begin position="319"/>
        <end position="330"/>
    </location>
</feature>
<dbReference type="EMBL" id="JBGBPQ010000009">
    <property type="protein sequence ID" value="KAL1519479.1"/>
    <property type="molecule type" value="Genomic_DNA"/>
</dbReference>
<proteinExistence type="inferred from homology"/>
<name>A0AB34JCI6_PRYPA</name>
<dbReference type="PANTHER" id="PTHR15440">
    <property type="entry name" value="XRP2 PROTEIN"/>
    <property type="match status" value="1"/>
</dbReference>
<feature type="region of interest" description="Disordered" evidence="3">
    <location>
        <begin position="308"/>
        <end position="330"/>
    </location>
</feature>
<dbReference type="GO" id="GO:0000166">
    <property type="term" value="F:nucleotide binding"/>
    <property type="evidence" value="ECO:0007669"/>
    <property type="project" value="UniProtKB-KW"/>
</dbReference>
<protein>
    <recommendedName>
        <fullName evidence="4">C-CAP/cofactor C-like domain-containing protein</fullName>
    </recommendedName>
</protein>
<dbReference type="InterPro" id="IPR017901">
    <property type="entry name" value="C-CAP_CF_C-like"/>
</dbReference>
<dbReference type="InterPro" id="IPR039093">
    <property type="entry name" value="XRP2"/>
</dbReference>
<feature type="compositionally biased region" description="Low complexity" evidence="3">
    <location>
        <begin position="264"/>
        <end position="275"/>
    </location>
</feature>
<evidence type="ECO:0000259" key="4">
    <source>
        <dbReference type="PROSITE" id="PS51329"/>
    </source>
</evidence>
<dbReference type="GO" id="GO:0005096">
    <property type="term" value="F:GTPase activator activity"/>
    <property type="evidence" value="ECO:0007669"/>
    <property type="project" value="InterPro"/>
</dbReference>
<feature type="domain" description="C-CAP/cofactor C-like" evidence="4">
    <location>
        <begin position="5"/>
        <end position="173"/>
    </location>
</feature>
<evidence type="ECO:0000256" key="2">
    <source>
        <dbReference type="ARBA" id="ARBA00022741"/>
    </source>
</evidence>
<dbReference type="Pfam" id="PF07986">
    <property type="entry name" value="TBCC"/>
    <property type="match status" value="1"/>
</dbReference>
<dbReference type="GO" id="GO:0005929">
    <property type="term" value="C:cilium"/>
    <property type="evidence" value="ECO:0007669"/>
    <property type="project" value="TreeGrafter"/>
</dbReference>
<dbReference type="SMART" id="SM00673">
    <property type="entry name" value="CARP"/>
    <property type="match status" value="2"/>
</dbReference>
<dbReference type="PANTHER" id="PTHR15440:SF0">
    <property type="entry name" value="PROTEIN XRP2"/>
    <property type="match status" value="1"/>
</dbReference>
<reference evidence="5 6" key="1">
    <citation type="journal article" date="2024" name="Science">
        <title>Giant polyketide synthase enzymes in the biosynthesis of giant marine polyether toxins.</title>
        <authorList>
            <person name="Fallon T.R."/>
            <person name="Shende V.V."/>
            <person name="Wierzbicki I.H."/>
            <person name="Pendleton A.L."/>
            <person name="Watervoot N.F."/>
            <person name="Auber R.P."/>
            <person name="Gonzalez D.J."/>
            <person name="Wisecaver J.H."/>
            <person name="Moore B.S."/>
        </authorList>
    </citation>
    <scope>NUCLEOTIDE SEQUENCE [LARGE SCALE GENOMIC DNA]</scope>
    <source>
        <strain evidence="5 6">12B1</strain>
    </source>
</reference>